<keyword evidence="1" id="KW-0812">Transmembrane</keyword>
<dbReference type="Pfam" id="PF03729">
    <property type="entry name" value="DUF308"/>
    <property type="match status" value="1"/>
</dbReference>
<feature type="transmembrane region" description="Helical" evidence="1">
    <location>
        <begin position="156"/>
        <end position="175"/>
    </location>
</feature>
<name>A0A939GIE3_9BACT</name>
<keyword evidence="1" id="KW-0472">Membrane</keyword>
<evidence type="ECO:0008006" key="4">
    <source>
        <dbReference type="Google" id="ProtNLM"/>
    </source>
</evidence>
<comment type="caution">
    <text evidence="2">The sequence shown here is derived from an EMBL/GenBank/DDBJ whole genome shotgun (WGS) entry which is preliminary data.</text>
</comment>
<keyword evidence="3" id="KW-1185">Reference proteome</keyword>
<gene>
    <name evidence="2" type="ORF">J2I47_24665</name>
</gene>
<protein>
    <recommendedName>
        <fullName evidence="4">DUF308 domain-containing protein</fullName>
    </recommendedName>
</protein>
<feature type="transmembrane region" description="Helical" evidence="1">
    <location>
        <begin position="98"/>
        <end position="119"/>
    </location>
</feature>
<sequence>MNNQPQPRFPWLLLARGTFYILLGAAMFVYANTFAPGTGRVLGVITLLAGSAGLSYGLLNRQQDSNNIWSILHGLSDIAFGITFMVVASNGLKSFLDMLGFWAVMYAFLQSVQAMYVALMSGGSSLVTKAIHFLNVALAGYLAFDILLRPNGLIDSMGLMGFFPIGLGILVIVLARRSAQKPVSVAR</sequence>
<accession>A0A939GIE3</accession>
<reference evidence="2" key="1">
    <citation type="submission" date="2021-03" db="EMBL/GenBank/DDBJ databases">
        <title>Fibrella sp. HMF5335 genome sequencing and assembly.</title>
        <authorList>
            <person name="Kang H."/>
            <person name="Kim H."/>
            <person name="Bae S."/>
            <person name="Joh K."/>
        </authorList>
    </citation>
    <scope>NUCLEOTIDE SEQUENCE</scope>
    <source>
        <strain evidence="2">HMF5335</strain>
    </source>
</reference>
<feature type="transmembrane region" description="Helical" evidence="1">
    <location>
        <begin position="12"/>
        <end position="31"/>
    </location>
</feature>
<feature type="transmembrane region" description="Helical" evidence="1">
    <location>
        <begin position="126"/>
        <end position="144"/>
    </location>
</feature>
<organism evidence="2 3">
    <name type="scientific">Fibrella rubiginis</name>
    <dbReference type="NCBI Taxonomy" id="2817060"/>
    <lineage>
        <taxon>Bacteria</taxon>
        <taxon>Pseudomonadati</taxon>
        <taxon>Bacteroidota</taxon>
        <taxon>Cytophagia</taxon>
        <taxon>Cytophagales</taxon>
        <taxon>Spirosomataceae</taxon>
        <taxon>Fibrella</taxon>
    </lineage>
</organism>
<dbReference type="EMBL" id="JAFMYV010000017">
    <property type="protein sequence ID" value="MBO0939762.1"/>
    <property type="molecule type" value="Genomic_DNA"/>
</dbReference>
<dbReference type="InterPro" id="IPR005325">
    <property type="entry name" value="DUF308_memb"/>
</dbReference>
<dbReference type="RefSeq" id="WP_207367294.1">
    <property type="nucleotide sequence ID" value="NZ_JAFMYV010000017.1"/>
</dbReference>
<dbReference type="Proteomes" id="UP000664034">
    <property type="component" value="Unassembled WGS sequence"/>
</dbReference>
<dbReference type="AlphaFoldDB" id="A0A939GIE3"/>
<evidence type="ECO:0000256" key="1">
    <source>
        <dbReference type="SAM" id="Phobius"/>
    </source>
</evidence>
<feature type="transmembrane region" description="Helical" evidence="1">
    <location>
        <begin position="71"/>
        <end position="92"/>
    </location>
</feature>
<evidence type="ECO:0000313" key="2">
    <source>
        <dbReference type="EMBL" id="MBO0939762.1"/>
    </source>
</evidence>
<evidence type="ECO:0000313" key="3">
    <source>
        <dbReference type="Proteomes" id="UP000664034"/>
    </source>
</evidence>
<proteinExistence type="predicted"/>
<feature type="transmembrane region" description="Helical" evidence="1">
    <location>
        <begin position="37"/>
        <end position="59"/>
    </location>
</feature>
<keyword evidence="1" id="KW-1133">Transmembrane helix</keyword>